<keyword evidence="3" id="KW-1185">Reference proteome</keyword>
<dbReference type="RefSeq" id="WP_150496336.1">
    <property type="nucleotide sequence ID" value="NZ_BMFA01000006.1"/>
</dbReference>
<evidence type="ECO:0000256" key="1">
    <source>
        <dbReference type="SAM" id="MobiDB-lite"/>
    </source>
</evidence>
<reference evidence="2" key="2">
    <citation type="submission" date="2020-09" db="EMBL/GenBank/DDBJ databases">
        <authorList>
            <person name="Sun Q."/>
            <person name="Zhou Y."/>
        </authorList>
    </citation>
    <scope>NUCLEOTIDE SEQUENCE</scope>
    <source>
        <strain evidence="2">CGMCC 1.12426</strain>
    </source>
</reference>
<dbReference type="AlphaFoldDB" id="A0A916X2D8"/>
<name>A0A916X2D8_9HYPH</name>
<proteinExistence type="predicted"/>
<reference evidence="2" key="1">
    <citation type="journal article" date="2014" name="Int. J. Syst. Evol. Microbiol.">
        <title>Complete genome sequence of Corynebacterium casei LMG S-19264T (=DSM 44701T), isolated from a smear-ripened cheese.</title>
        <authorList>
            <consortium name="US DOE Joint Genome Institute (JGI-PGF)"/>
            <person name="Walter F."/>
            <person name="Albersmeier A."/>
            <person name="Kalinowski J."/>
            <person name="Ruckert C."/>
        </authorList>
    </citation>
    <scope>NUCLEOTIDE SEQUENCE</scope>
    <source>
        <strain evidence="2">CGMCC 1.12426</strain>
    </source>
</reference>
<dbReference type="EMBL" id="BMFA01000006">
    <property type="protein sequence ID" value="GGB49241.1"/>
    <property type="molecule type" value="Genomic_DNA"/>
</dbReference>
<dbReference type="Proteomes" id="UP000605148">
    <property type="component" value="Unassembled WGS sequence"/>
</dbReference>
<accession>A0A916X2D8</accession>
<gene>
    <name evidence="2" type="ORF">GCM10011316_21710</name>
</gene>
<feature type="region of interest" description="Disordered" evidence="1">
    <location>
        <begin position="95"/>
        <end position="116"/>
    </location>
</feature>
<sequence>MGSVLTGTYDINAELQNGMLRYDVSRREILDSGLEFHCLLVSYRSGHQEYLTGHFDPAGKFVVHGIAKTAQIAESLFEKGLQDLRLEEAAAQTRKRLANRTKPTADQLDNPDWGLF</sequence>
<comment type="caution">
    <text evidence="2">The sequence shown here is derived from an EMBL/GenBank/DDBJ whole genome shotgun (WGS) entry which is preliminary data.</text>
</comment>
<organism evidence="2 3">
    <name type="scientific">Roseibium aquae</name>
    <dbReference type="NCBI Taxonomy" id="1323746"/>
    <lineage>
        <taxon>Bacteria</taxon>
        <taxon>Pseudomonadati</taxon>
        <taxon>Pseudomonadota</taxon>
        <taxon>Alphaproteobacteria</taxon>
        <taxon>Hyphomicrobiales</taxon>
        <taxon>Stappiaceae</taxon>
        <taxon>Roseibium</taxon>
    </lineage>
</organism>
<evidence type="ECO:0000313" key="2">
    <source>
        <dbReference type="EMBL" id="GGB49241.1"/>
    </source>
</evidence>
<protein>
    <submittedName>
        <fullName evidence="2">Uncharacterized protein</fullName>
    </submittedName>
</protein>
<evidence type="ECO:0000313" key="3">
    <source>
        <dbReference type="Proteomes" id="UP000605148"/>
    </source>
</evidence>